<dbReference type="InterPro" id="IPR011991">
    <property type="entry name" value="ArsR-like_HTH"/>
</dbReference>
<dbReference type="SUPFAM" id="SSF46785">
    <property type="entry name" value="Winged helix' DNA-binding domain"/>
    <property type="match status" value="1"/>
</dbReference>
<evidence type="ECO:0000259" key="5">
    <source>
        <dbReference type="Pfam" id="PF08241"/>
    </source>
</evidence>
<dbReference type="Gene3D" id="3.40.50.150">
    <property type="entry name" value="Vaccinia Virus protein VP39"/>
    <property type="match status" value="1"/>
</dbReference>
<dbReference type="Pfam" id="PF01022">
    <property type="entry name" value="HTH_5"/>
    <property type="match status" value="1"/>
</dbReference>
<dbReference type="Proteomes" id="UP000528457">
    <property type="component" value="Unassembled WGS sequence"/>
</dbReference>
<dbReference type="AlphaFoldDB" id="A0A7X0JPL3"/>
<evidence type="ECO:0000256" key="1">
    <source>
        <dbReference type="ARBA" id="ARBA00008361"/>
    </source>
</evidence>
<dbReference type="GO" id="GO:0003700">
    <property type="term" value="F:DNA-binding transcription factor activity"/>
    <property type="evidence" value="ECO:0007669"/>
    <property type="project" value="InterPro"/>
</dbReference>
<dbReference type="GO" id="GO:0008757">
    <property type="term" value="F:S-adenosylmethionine-dependent methyltransferase activity"/>
    <property type="evidence" value="ECO:0007669"/>
    <property type="project" value="InterPro"/>
</dbReference>
<dbReference type="EMBL" id="JACHHT010000001">
    <property type="protein sequence ID" value="MBB6519939.1"/>
    <property type="molecule type" value="Genomic_DNA"/>
</dbReference>
<dbReference type="GO" id="GO:0032259">
    <property type="term" value="P:methylation"/>
    <property type="evidence" value="ECO:0007669"/>
    <property type="project" value="UniProtKB-KW"/>
</dbReference>
<dbReference type="InParanoid" id="A0A7X0JPL3"/>
<feature type="domain" description="HTH arsR-type" evidence="4">
    <location>
        <begin position="42"/>
        <end position="82"/>
    </location>
</feature>
<dbReference type="RefSeq" id="WP_166852733.1">
    <property type="nucleotide sequence ID" value="NZ_JAAONY010000001.1"/>
</dbReference>
<dbReference type="InterPro" id="IPR036388">
    <property type="entry name" value="WH-like_DNA-bd_sf"/>
</dbReference>
<dbReference type="PANTHER" id="PTHR44942">
    <property type="entry name" value="METHYLTRANSF_11 DOMAIN-CONTAINING PROTEIN"/>
    <property type="match status" value="1"/>
</dbReference>
<accession>A0A7X0JPL3</accession>
<dbReference type="Gene3D" id="1.10.10.10">
    <property type="entry name" value="Winged helix-like DNA-binding domain superfamily/Winged helix DNA-binding domain"/>
    <property type="match status" value="1"/>
</dbReference>
<keyword evidence="3 6" id="KW-0808">Transferase</keyword>
<keyword evidence="7" id="KW-1185">Reference proteome</keyword>
<evidence type="ECO:0000313" key="7">
    <source>
        <dbReference type="Proteomes" id="UP000528457"/>
    </source>
</evidence>
<dbReference type="CDD" id="cd00090">
    <property type="entry name" value="HTH_ARSR"/>
    <property type="match status" value="1"/>
</dbReference>
<dbReference type="PANTHER" id="PTHR44942:SF4">
    <property type="entry name" value="METHYLTRANSFERASE TYPE 11 DOMAIN-CONTAINING PROTEIN"/>
    <property type="match status" value="1"/>
</dbReference>
<reference evidence="6 7" key="1">
    <citation type="submission" date="2020-08" db="EMBL/GenBank/DDBJ databases">
        <title>Genomic Encyclopedia of Type Strains, Phase IV (KMG-IV): sequencing the most valuable type-strain genomes for metagenomic binning, comparative biology and taxonomic classification.</title>
        <authorList>
            <person name="Goeker M."/>
        </authorList>
    </citation>
    <scope>NUCLEOTIDE SEQUENCE [LARGE SCALE GENOMIC DNA]</scope>
    <source>
        <strain evidence="6 7">DSM 22368</strain>
    </source>
</reference>
<name>A0A7X0JPL3_9GAMM</name>
<dbReference type="InterPro" id="IPR013216">
    <property type="entry name" value="Methyltransf_11"/>
</dbReference>
<evidence type="ECO:0000259" key="4">
    <source>
        <dbReference type="Pfam" id="PF01022"/>
    </source>
</evidence>
<protein>
    <submittedName>
        <fullName evidence="6">SAM-dependent methyltransferase</fullName>
    </submittedName>
</protein>
<organism evidence="6 7">
    <name type="scientific">Pseudoteredinibacter isoporae</name>
    <dbReference type="NCBI Taxonomy" id="570281"/>
    <lineage>
        <taxon>Bacteria</taxon>
        <taxon>Pseudomonadati</taxon>
        <taxon>Pseudomonadota</taxon>
        <taxon>Gammaproteobacteria</taxon>
        <taxon>Cellvibrionales</taxon>
        <taxon>Cellvibrionaceae</taxon>
        <taxon>Pseudoteredinibacter</taxon>
    </lineage>
</organism>
<dbReference type="InterPro" id="IPR001845">
    <property type="entry name" value="HTH_ArsR_DNA-bd_dom"/>
</dbReference>
<sequence>MSYQRSPGLGEALRQLLEMTDADMDDWYKQLPFPYRARYTPILRELASGPKIVSALTENLALTQGAVSQSLRLMLDDGLIEKQSGEDARQSVISLSRQGEQALEVLQPHWLGVLSAVGQLEKEIRIPLRDTLRKARIALAEQSFAQRVEQSKKIAGETTAVNTENPFSIASEDYRNYRPSYPDQLGETLANLCQQRDVVIDVGCGSGQLSEVLAKYFKQVIALDNSAEQISSAFSRNNIQYQLGSAERLSVGDRCADLIVAAQAAHWFDLERFYQEVRRVAKPHALLALISYGVPYIDDPVNAVFQQGYWQDCFGFWPEQRRPVEDGYSNLYFPFDEIVLPNVSIEMSMSFEALLGYISTWSAYKAAAKRNELAIFHDWFKRLGQHWNAGEEKKIVWPIAARVGTL</sequence>
<keyword evidence="2 6" id="KW-0489">Methyltransferase</keyword>
<evidence type="ECO:0000256" key="2">
    <source>
        <dbReference type="ARBA" id="ARBA00022603"/>
    </source>
</evidence>
<dbReference type="Pfam" id="PF08241">
    <property type="entry name" value="Methyltransf_11"/>
    <property type="match status" value="1"/>
</dbReference>
<comment type="similarity">
    <text evidence="1">Belongs to the methyltransferase superfamily.</text>
</comment>
<dbReference type="InterPro" id="IPR029063">
    <property type="entry name" value="SAM-dependent_MTases_sf"/>
</dbReference>
<feature type="domain" description="Methyltransferase type 11" evidence="5">
    <location>
        <begin position="200"/>
        <end position="288"/>
    </location>
</feature>
<gene>
    <name evidence="6" type="ORF">HNR48_000217</name>
</gene>
<evidence type="ECO:0000256" key="3">
    <source>
        <dbReference type="ARBA" id="ARBA00022679"/>
    </source>
</evidence>
<proteinExistence type="inferred from homology"/>
<dbReference type="InterPro" id="IPR036390">
    <property type="entry name" value="WH_DNA-bd_sf"/>
</dbReference>
<dbReference type="InterPro" id="IPR051052">
    <property type="entry name" value="Diverse_substrate_MTase"/>
</dbReference>
<evidence type="ECO:0000313" key="6">
    <source>
        <dbReference type="EMBL" id="MBB6519939.1"/>
    </source>
</evidence>
<dbReference type="SUPFAM" id="SSF53335">
    <property type="entry name" value="S-adenosyl-L-methionine-dependent methyltransferases"/>
    <property type="match status" value="1"/>
</dbReference>
<comment type="caution">
    <text evidence="6">The sequence shown here is derived from an EMBL/GenBank/DDBJ whole genome shotgun (WGS) entry which is preliminary data.</text>
</comment>
<dbReference type="CDD" id="cd02440">
    <property type="entry name" value="AdoMet_MTases"/>
    <property type="match status" value="1"/>
</dbReference>